<reference evidence="1" key="1">
    <citation type="submission" date="2024-11" db="EMBL/GenBank/DDBJ databases">
        <authorList>
            <person name="Lucas J.A."/>
        </authorList>
    </citation>
    <scope>NUCLEOTIDE SEQUENCE</scope>
    <source>
        <strain evidence="1">Z 8.8</strain>
    </source>
</reference>
<gene>
    <name evidence="1" type="ORF">ACJEBM_26540</name>
</gene>
<dbReference type="Proteomes" id="UP001622950">
    <property type="component" value="Unassembled WGS sequence"/>
</dbReference>
<comment type="caution">
    <text evidence="1">The sequence shown here is derived from an EMBL/GenBank/DDBJ whole genome shotgun (WGS) entry which is preliminary data.</text>
</comment>
<evidence type="ECO:0000313" key="2">
    <source>
        <dbReference type="Proteomes" id="UP001622950"/>
    </source>
</evidence>
<protein>
    <submittedName>
        <fullName evidence="1">Uncharacterized protein</fullName>
    </submittedName>
</protein>
<name>A0ACC7N3B7_9PSED</name>
<proteinExistence type="predicted"/>
<keyword evidence="2" id="KW-1185">Reference proteome</keyword>
<organism evidence="1 2">
    <name type="scientific">Pseudomonas neuropathica</name>
    <dbReference type="NCBI Taxonomy" id="2730425"/>
    <lineage>
        <taxon>Bacteria</taxon>
        <taxon>Pseudomonadati</taxon>
        <taxon>Pseudomonadota</taxon>
        <taxon>Gammaproteobacteria</taxon>
        <taxon>Pseudomonadales</taxon>
        <taxon>Pseudomonadaceae</taxon>
        <taxon>Pseudomonas</taxon>
    </lineage>
</organism>
<accession>A0ACC7N3B7</accession>
<evidence type="ECO:0000313" key="1">
    <source>
        <dbReference type="EMBL" id="MFK9084217.1"/>
    </source>
</evidence>
<sequence>MHALIRCTLASGLIGLGGCAVTAADCDPNNADASFNTKFGCNVQGVYAQRVTEKEKVLLDEQEANRLFRNVYAAIEKERASVSSELGQQQRANDELNRSLKALLARLNEKSKGNQRVQAQISQLEKDMAKVNDSDEKAVMQKQYELQRLRDNVADLESGLGLR</sequence>
<dbReference type="EMBL" id="JBJHQE010000074">
    <property type="protein sequence ID" value="MFK9084217.1"/>
    <property type="molecule type" value="Genomic_DNA"/>
</dbReference>